<keyword evidence="1" id="KW-0805">Transcription regulation</keyword>
<dbReference type="GO" id="GO:0043565">
    <property type="term" value="F:sequence-specific DNA binding"/>
    <property type="evidence" value="ECO:0007669"/>
    <property type="project" value="InterPro"/>
</dbReference>
<evidence type="ECO:0000259" key="5">
    <source>
        <dbReference type="PROSITE" id="PS01124"/>
    </source>
</evidence>
<evidence type="ECO:0000256" key="4">
    <source>
        <dbReference type="PROSITE-ProRule" id="PRU00169"/>
    </source>
</evidence>
<dbReference type="KEGG" id="pdec:H1Q58_03015"/>
<feature type="modified residue" description="4-aspartylphosphate" evidence="4">
    <location>
        <position position="54"/>
    </location>
</feature>
<dbReference type="Gene3D" id="3.40.50.2300">
    <property type="match status" value="1"/>
</dbReference>
<dbReference type="PRINTS" id="PR00032">
    <property type="entry name" value="HTHARAC"/>
</dbReference>
<feature type="domain" description="Response regulatory" evidence="6">
    <location>
        <begin position="3"/>
        <end position="119"/>
    </location>
</feature>
<dbReference type="SMART" id="SM00342">
    <property type="entry name" value="HTH_ARAC"/>
    <property type="match status" value="1"/>
</dbReference>
<feature type="domain" description="HTH araC/xylS-type" evidence="5">
    <location>
        <begin position="400"/>
        <end position="498"/>
    </location>
</feature>
<sequence length="510" mass="58483">MFKLLLVDDEPIEREGMKAILERSFEDIEIKQAKNGKMAVETAADWQPDIIFMDIMMPVMTGLEAIERIRETDPEVEVVMMTAFDTFDYAKQAIKLGVKDYLLKPSKAAEIVAIAEKLFNHLKKKAQQQSSLQKAMAIVEMDIVTQLLFDQVQDMHIDLLVEMKGTEPAKEKFVMTIAIPKGAEEICQDIKREISGMPHIWAGPCYDRQLPLIVFRDLAHSFRSQAITLTDKILSASGKRDRCFVGIGTVCDSFGQVRESYQKSLVAMSDLAVPSRYRFYSADLEPAPSHHPALIKQQEKRMADCVRLGDWDAVEEIITGLIRQLERMGEPVLRTQQRSLEWVWLSNRIMAELGVEIDAPYYAVPVTDYRQLMLATLDLINVLKQNYDMHFNRLEVDKIHQIKQFITEHSHEDISLEVLARKVDLSPIYISKLFKDKLGINYIDFLTECRMGKAKKLLADPEISLKAIALEVGYHEPNYFSKVFKKMTELSPTEYRLNLLNSKRRQGIST</sequence>
<dbReference type="Pfam" id="PF12833">
    <property type="entry name" value="HTH_18"/>
    <property type="match status" value="1"/>
</dbReference>
<dbReference type="EMBL" id="CP059540">
    <property type="protein sequence ID" value="QMT18006.1"/>
    <property type="molecule type" value="Genomic_DNA"/>
</dbReference>
<dbReference type="GO" id="GO:0000160">
    <property type="term" value="P:phosphorelay signal transduction system"/>
    <property type="evidence" value="ECO:0007669"/>
    <property type="project" value="InterPro"/>
</dbReference>
<keyword evidence="8" id="KW-1185">Reference proteome</keyword>
<dbReference type="RefSeq" id="WP_182092684.1">
    <property type="nucleotide sequence ID" value="NZ_CP059540.1"/>
</dbReference>
<protein>
    <submittedName>
        <fullName evidence="7">Response regulator</fullName>
    </submittedName>
</protein>
<dbReference type="PROSITE" id="PS50110">
    <property type="entry name" value="RESPONSE_REGULATORY"/>
    <property type="match status" value="1"/>
</dbReference>
<dbReference type="PROSITE" id="PS01124">
    <property type="entry name" value="HTH_ARAC_FAMILY_2"/>
    <property type="match status" value="1"/>
</dbReference>
<dbReference type="InterPro" id="IPR018062">
    <property type="entry name" value="HTH_AraC-typ_CS"/>
</dbReference>
<dbReference type="GO" id="GO:0003700">
    <property type="term" value="F:DNA-binding transcription factor activity"/>
    <property type="evidence" value="ECO:0007669"/>
    <property type="project" value="InterPro"/>
</dbReference>
<dbReference type="Proteomes" id="UP000514716">
    <property type="component" value="Chromosome"/>
</dbReference>
<dbReference type="Pfam" id="PF00072">
    <property type="entry name" value="Response_reg"/>
    <property type="match status" value="1"/>
</dbReference>
<dbReference type="InterPro" id="IPR011006">
    <property type="entry name" value="CheY-like_superfamily"/>
</dbReference>
<dbReference type="AlphaFoldDB" id="A0A7D7MJG5"/>
<evidence type="ECO:0000256" key="2">
    <source>
        <dbReference type="ARBA" id="ARBA00023125"/>
    </source>
</evidence>
<dbReference type="PROSITE" id="PS00041">
    <property type="entry name" value="HTH_ARAC_FAMILY_1"/>
    <property type="match status" value="1"/>
</dbReference>
<keyword evidence="2" id="KW-0238">DNA-binding</keyword>
<evidence type="ECO:0000313" key="7">
    <source>
        <dbReference type="EMBL" id="QMT18006.1"/>
    </source>
</evidence>
<dbReference type="InterPro" id="IPR020449">
    <property type="entry name" value="Tscrpt_reg_AraC-type_HTH"/>
</dbReference>
<accession>A0A7D7MJG5</accession>
<dbReference type="PANTHER" id="PTHR43280:SF2">
    <property type="entry name" value="HTH-TYPE TRANSCRIPTIONAL REGULATOR EXSA"/>
    <property type="match status" value="1"/>
</dbReference>
<evidence type="ECO:0000313" key="8">
    <source>
        <dbReference type="Proteomes" id="UP000514716"/>
    </source>
</evidence>
<dbReference type="InterPro" id="IPR018060">
    <property type="entry name" value="HTH_AraC"/>
</dbReference>
<evidence type="ECO:0000259" key="6">
    <source>
        <dbReference type="PROSITE" id="PS50110"/>
    </source>
</evidence>
<reference evidence="7 8" key="1">
    <citation type="submission" date="2020-07" db="EMBL/GenBank/DDBJ databases">
        <title>Screening of a cold-adapted Planococcus bacterium producing protease in traditional shrimp paste and protease identification by genome sequencing.</title>
        <authorList>
            <person name="Gao R."/>
            <person name="Leng W."/>
            <person name="Chu Q."/>
            <person name="Wu X."/>
            <person name="Liu H."/>
            <person name="Li X."/>
        </authorList>
    </citation>
    <scope>NUCLEOTIDE SEQUENCE [LARGE SCALE GENOMIC DNA]</scope>
    <source>
        <strain evidence="7 8">XJ11</strain>
    </source>
</reference>
<keyword evidence="4" id="KW-0597">Phosphoprotein</keyword>
<dbReference type="SUPFAM" id="SSF46689">
    <property type="entry name" value="Homeodomain-like"/>
    <property type="match status" value="2"/>
</dbReference>
<proteinExistence type="predicted"/>
<gene>
    <name evidence="7" type="ORF">H1Q58_03015</name>
</gene>
<dbReference type="InterPro" id="IPR001789">
    <property type="entry name" value="Sig_transdc_resp-reg_receiver"/>
</dbReference>
<name>A0A7D7MJG5_PLAMR</name>
<evidence type="ECO:0000256" key="1">
    <source>
        <dbReference type="ARBA" id="ARBA00023015"/>
    </source>
</evidence>
<organism evidence="7 8">
    <name type="scientific">Planococcus maritimus</name>
    <dbReference type="NCBI Taxonomy" id="192421"/>
    <lineage>
        <taxon>Bacteria</taxon>
        <taxon>Bacillati</taxon>
        <taxon>Bacillota</taxon>
        <taxon>Bacilli</taxon>
        <taxon>Bacillales</taxon>
        <taxon>Caryophanaceae</taxon>
        <taxon>Planococcus</taxon>
    </lineage>
</organism>
<dbReference type="SUPFAM" id="SSF52172">
    <property type="entry name" value="CheY-like"/>
    <property type="match status" value="1"/>
</dbReference>
<dbReference type="Gene3D" id="1.10.10.60">
    <property type="entry name" value="Homeodomain-like"/>
    <property type="match status" value="2"/>
</dbReference>
<dbReference type="InterPro" id="IPR009057">
    <property type="entry name" value="Homeodomain-like_sf"/>
</dbReference>
<keyword evidence="3" id="KW-0804">Transcription</keyword>
<dbReference type="SMART" id="SM00448">
    <property type="entry name" value="REC"/>
    <property type="match status" value="1"/>
</dbReference>
<dbReference type="PANTHER" id="PTHR43280">
    <property type="entry name" value="ARAC-FAMILY TRANSCRIPTIONAL REGULATOR"/>
    <property type="match status" value="1"/>
</dbReference>
<evidence type="ECO:0000256" key="3">
    <source>
        <dbReference type="ARBA" id="ARBA00023163"/>
    </source>
</evidence>
<dbReference type="CDD" id="cd17536">
    <property type="entry name" value="REC_YesN-like"/>
    <property type="match status" value="1"/>
</dbReference>